<dbReference type="InterPro" id="IPR024064">
    <property type="entry name" value="FdhE-like_sf"/>
</dbReference>
<dbReference type="InterPro" id="IPR018957">
    <property type="entry name" value="Znf_C3HC4_RING-type"/>
</dbReference>
<keyword evidence="7" id="KW-0862">Zinc</keyword>
<evidence type="ECO:0000313" key="13">
    <source>
        <dbReference type="EMBL" id="KAJ5432894.1"/>
    </source>
</evidence>
<feature type="compositionally biased region" description="Polar residues" evidence="10">
    <location>
        <begin position="242"/>
        <end position="260"/>
    </location>
</feature>
<keyword evidence="5" id="KW-0378">Hydrolase</keyword>
<feature type="region of interest" description="Disordered" evidence="10">
    <location>
        <begin position="1"/>
        <end position="272"/>
    </location>
</feature>
<evidence type="ECO:0000256" key="9">
    <source>
        <dbReference type="PROSITE-ProRule" id="PRU00175"/>
    </source>
</evidence>
<keyword evidence="6" id="KW-0347">Helicase</keyword>
<dbReference type="InterPro" id="IPR001841">
    <property type="entry name" value="Znf_RING"/>
</dbReference>
<reference evidence="13" key="2">
    <citation type="journal article" date="2023" name="IMA Fungus">
        <title>Comparative genomic study of the Penicillium genus elucidates a diverse pangenome and 15 lateral gene transfer events.</title>
        <authorList>
            <person name="Petersen C."/>
            <person name="Sorensen T."/>
            <person name="Nielsen M.R."/>
            <person name="Sondergaard T.E."/>
            <person name="Sorensen J.L."/>
            <person name="Fitzpatrick D.A."/>
            <person name="Frisvad J.C."/>
            <person name="Nielsen K.L."/>
        </authorList>
    </citation>
    <scope>NUCLEOTIDE SEQUENCE</scope>
    <source>
        <strain evidence="13">IBT 16125</strain>
    </source>
</reference>
<evidence type="ECO:0000256" key="4">
    <source>
        <dbReference type="ARBA" id="ARBA00022771"/>
    </source>
</evidence>
<dbReference type="GO" id="GO:0016787">
    <property type="term" value="F:hydrolase activity"/>
    <property type="evidence" value="ECO:0007669"/>
    <property type="project" value="UniProtKB-KW"/>
</dbReference>
<keyword evidence="8" id="KW-0067">ATP-binding</keyword>
<dbReference type="Pfam" id="PF00097">
    <property type="entry name" value="zf-C3HC4"/>
    <property type="match status" value="1"/>
</dbReference>
<evidence type="ECO:0000256" key="10">
    <source>
        <dbReference type="SAM" id="MobiDB-lite"/>
    </source>
</evidence>
<dbReference type="CDD" id="cd18793">
    <property type="entry name" value="SF2_C_SNF"/>
    <property type="match status" value="1"/>
</dbReference>
<feature type="domain" description="Helicase ATP-binding" evidence="12">
    <location>
        <begin position="375"/>
        <end position="569"/>
    </location>
</feature>
<dbReference type="PROSITE" id="PS50089">
    <property type="entry name" value="ZF_RING_2"/>
    <property type="match status" value="1"/>
</dbReference>
<feature type="region of interest" description="Disordered" evidence="10">
    <location>
        <begin position="845"/>
        <end position="898"/>
    </location>
</feature>
<feature type="compositionally biased region" description="Basic and acidic residues" evidence="10">
    <location>
        <begin position="98"/>
        <end position="127"/>
    </location>
</feature>
<feature type="compositionally biased region" description="Low complexity" evidence="10">
    <location>
        <begin position="60"/>
        <end position="71"/>
    </location>
</feature>
<comment type="similarity">
    <text evidence="1">Belongs to the SNF2/RAD54 helicase family.</text>
</comment>
<keyword evidence="14" id="KW-1185">Reference proteome</keyword>
<evidence type="ECO:0000256" key="2">
    <source>
        <dbReference type="ARBA" id="ARBA00022723"/>
    </source>
</evidence>
<sequence>MDDDTGDTMVSPVKEEFGTTTASNPESSTLPDYPGPPRQGREGLRRAIDDLTAAEMGGDSNQHSQSKASSSGDEGRSLNISHWTDDGIDTPYSILHEPSTHGKPDKGKAKATENDWEEKEYIPREEQSDNAFSQEKEPSSHLEIDDKIFVGMVKGEEDDLHPKGRYSRLASSENSPEGDDEALFVGEADFPKYLSPSHQLPEASGSKDPKSSQMPKKRLVPSEKEKTASMALGLQRLLGKDQTGTQPTTDEPKGSANQRSSRQKTHRLSNKELESIWTSSSIILNANANAAMPELPTSAKKDKSKALTEIIDIMTDLTPTEKAAAKSDRQRILEATRKFDHQPSSDGAGGWKVKGLNTSLSHHQVLAVGWMREREKSSTEPVGGLLCDVMGFGKTVTALSTILDGRRLDKYDEKAPTLIVVPSGMIGHWADQINRFFDTDIFGTVQEYRSNSRMSDQNNIKSMEKNDVVLASYEHVRRSYPSPKAPIGLSKEDITRWWKDFFMKNVGVLHRMKWQRIILDEGHVIKNPASATSMAIRGLIGTHKWVVTGTPLHNCIEELYPYFNFIGVPHCTTADDFKHIYCDGEGSSRSKLVETLKSILHRKTHESRLLSRPIIKLPGVVCKEETVELCEAEKILYRKIVLIFLQKVNDNCGPRLKARQWQCILTMFLKLRMFTSHLLTAQDVVQYALHGNTVATLRRLIEEQDTTDNNPSAQIAKILLSAQGDSSVPTAESTLSEDDISPPQPEGDRDKLIREFREFMDQLHNEESWQDCKERHNCPLCGEIPEQAIITSCKHLYCAECFDQLPDEQGLLGKENRLCTKCPTPILEAAYYGVFDRVHPVGYESSVSTGSSVPGKRKRYDKAESSQKSPKPNKASKRVRTSSMFGKSRSQPEDGEDEDVFNVEFVPEDWIPAIGQKTPSAKFTKVREILMKWIEEDKKNKILIFTQFLDTVRLLKSMCEQNGWRSTTLTGKMPPISRDKSIERFRDNSEIKVMISSLKTGGVGLDLSAANKKGQQRDVEIVKIVAEGTIDDEKMLLLQKEKTENISTVISHPVLHSRAGVEDILGTFGKVTHVEGGGLRVDIDDSEE</sequence>
<dbReference type="Pfam" id="PF00176">
    <property type="entry name" value="SNF2-rel_dom"/>
    <property type="match status" value="1"/>
</dbReference>
<dbReference type="EMBL" id="JAPVEA010000009">
    <property type="protein sequence ID" value="KAJ5432894.1"/>
    <property type="molecule type" value="Genomic_DNA"/>
</dbReference>
<dbReference type="GO" id="GO:0004386">
    <property type="term" value="F:helicase activity"/>
    <property type="evidence" value="ECO:0007669"/>
    <property type="project" value="UniProtKB-KW"/>
</dbReference>
<keyword evidence="3" id="KW-0547">Nucleotide-binding</keyword>
<evidence type="ECO:0000256" key="1">
    <source>
        <dbReference type="ARBA" id="ARBA00007025"/>
    </source>
</evidence>
<dbReference type="InterPro" id="IPR027417">
    <property type="entry name" value="P-loop_NTPase"/>
</dbReference>
<comment type="caution">
    <text evidence="13">The sequence shown here is derived from an EMBL/GenBank/DDBJ whole genome shotgun (WGS) entry which is preliminary data.</text>
</comment>
<dbReference type="GeneID" id="81605675"/>
<organism evidence="13 14">
    <name type="scientific">Penicillium daleae</name>
    <dbReference type="NCBI Taxonomy" id="63821"/>
    <lineage>
        <taxon>Eukaryota</taxon>
        <taxon>Fungi</taxon>
        <taxon>Dikarya</taxon>
        <taxon>Ascomycota</taxon>
        <taxon>Pezizomycotina</taxon>
        <taxon>Eurotiomycetes</taxon>
        <taxon>Eurotiomycetidae</taxon>
        <taxon>Eurotiales</taxon>
        <taxon>Aspergillaceae</taxon>
        <taxon>Penicillium</taxon>
    </lineage>
</organism>
<proteinExistence type="inferred from homology"/>
<evidence type="ECO:0000259" key="11">
    <source>
        <dbReference type="PROSITE" id="PS50089"/>
    </source>
</evidence>
<keyword evidence="4 9" id="KW-0863">Zinc-finger</keyword>
<dbReference type="Proteomes" id="UP001213681">
    <property type="component" value="Unassembled WGS sequence"/>
</dbReference>
<dbReference type="GO" id="GO:0006281">
    <property type="term" value="P:DNA repair"/>
    <property type="evidence" value="ECO:0007669"/>
    <property type="project" value="TreeGrafter"/>
</dbReference>
<accession>A0AAD6BWA4</accession>
<dbReference type="InterPro" id="IPR001650">
    <property type="entry name" value="Helicase_C-like"/>
</dbReference>
<dbReference type="InterPro" id="IPR014001">
    <property type="entry name" value="Helicase_ATP-bd"/>
</dbReference>
<reference evidence="13" key="1">
    <citation type="submission" date="2022-12" db="EMBL/GenBank/DDBJ databases">
        <authorList>
            <person name="Petersen C."/>
        </authorList>
    </citation>
    <scope>NUCLEOTIDE SEQUENCE</scope>
    <source>
        <strain evidence="13">IBT 16125</strain>
    </source>
</reference>
<dbReference type="InterPro" id="IPR000330">
    <property type="entry name" value="SNF2_N"/>
</dbReference>
<feature type="compositionally biased region" description="Polar residues" evidence="10">
    <location>
        <begin position="18"/>
        <end position="30"/>
    </location>
</feature>
<gene>
    <name evidence="13" type="ORF">N7458_012050</name>
</gene>
<evidence type="ECO:0000256" key="5">
    <source>
        <dbReference type="ARBA" id="ARBA00022801"/>
    </source>
</evidence>
<feature type="domain" description="RING-type" evidence="11">
    <location>
        <begin position="778"/>
        <end position="822"/>
    </location>
</feature>
<dbReference type="PROSITE" id="PS51192">
    <property type="entry name" value="HELICASE_ATP_BIND_1"/>
    <property type="match status" value="1"/>
</dbReference>
<evidence type="ECO:0000259" key="12">
    <source>
        <dbReference type="PROSITE" id="PS51192"/>
    </source>
</evidence>
<evidence type="ECO:0000256" key="8">
    <source>
        <dbReference type="ARBA" id="ARBA00022840"/>
    </source>
</evidence>
<dbReference type="PANTHER" id="PTHR45626:SF17">
    <property type="entry name" value="HELICASE-LIKE TRANSCRIPTION FACTOR"/>
    <property type="match status" value="1"/>
</dbReference>
<dbReference type="InterPro" id="IPR050628">
    <property type="entry name" value="SNF2_RAD54_helicase_TF"/>
</dbReference>
<dbReference type="GO" id="GO:0008270">
    <property type="term" value="F:zinc ion binding"/>
    <property type="evidence" value="ECO:0007669"/>
    <property type="project" value="UniProtKB-KW"/>
</dbReference>
<feature type="compositionally biased region" description="Polar residues" evidence="10">
    <location>
        <begin position="724"/>
        <end position="734"/>
    </location>
</feature>
<dbReference type="Gene3D" id="3.30.40.10">
    <property type="entry name" value="Zinc/RING finger domain, C3HC4 (zinc finger)"/>
    <property type="match status" value="1"/>
</dbReference>
<evidence type="ECO:0000256" key="7">
    <source>
        <dbReference type="ARBA" id="ARBA00022833"/>
    </source>
</evidence>
<evidence type="ECO:0000256" key="3">
    <source>
        <dbReference type="ARBA" id="ARBA00022741"/>
    </source>
</evidence>
<dbReference type="PANTHER" id="PTHR45626">
    <property type="entry name" value="TRANSCRIPTION TERMINATION FACTOR 2-RELATED"/>
    <property type="match status" value="1"/>
</dbReference>
<dbReference type="CDD" id="cd18008">
    <property type="entry name" value="DEXDc_SHPRH-like"/>
    <property type="match status" value="1"/>
</dbReference>
<dbReference type="InterPro" id="IPR013083">
    <property type="entry name" value="Znf_RING/FYVE/PHD"/>
</dbReference>
<dbReference type="Gene3D" id="3.40.50.300">
    <property type="entry name" value="P-loop containing nucleotide triphosphate hydrolases"/>
    <property type="match status" value="1"/>
</dbReference>
<dbReference type="SUPFAM" id="SSF57850">
    <property type="entry name" value="RING/U-box"/>
    <property type="match status" value="1"/>
</dbReference>
<feature type="compositionally biased region" description="Basic and acidic residues" evidence="10">
    <location>
        <begin position="39"/>
        <end position="49"/>
    </location>
</feature>
<dbReference type="GO" id="GO:0005524">
    <property type="term" value="F:ATP binding"/>
    <property type="evidence" value="ECO:0007669"/>
    <property type="project" value="UniProtKB-KW"/>
</dbReference>
<dbReference type="RefSeq" id="XP_056760186.1">
    <property type="nucleotide sequence ID" value="XM_056915432.1"/>
</dbReference>
<dbReference type="GO" id="GO:0008094">
    <property type="term" value="F:ATP-dependent activity, acting on DNA"/>
    <property type="evidence" value="ECO:0007669"/>
    <property type="project" value="TreeGrafter"/>
</dbReference>
<feature type="region of interest" description="Disordered" evidence="10">
    <location>
        <begin position="724"/>
        <end position="748"/>
    </location>
</feature>
<dbReference type="AlphaFoldDB" id="A0AAD6BWA4"/>
<dbReference type="SUPFAM" id="SSF144020">
    <property type="entry name" value="FdhE-like"/>
    <property type="match status" value="1"/>
</dbReference>
<evidence type="ECO:0000256" key="6">
    <source>
        <dbReference type="ARBA" id="ARBA00022806"/>
    </source>
</evidence>
<dbReference type="InterPro" id="IPR038718">
    <property type="entry name" value="SNF2-like_sf"/>
</dbReference>
<dbReference type="SUPFAM" id="SSF52540">
    <property type="entry name" value="P-loop containing nucleoside triphosphate hydrolases"/>
    <property type="match status" value="2"/>
</dbReference>
<feature type="compositionally biased region" description="Basic and acidic residues" evidence="10">
    <location>
        <begin position="134"/>
        <end position="148"/>
    </location>
</feature>
<dbReference type="Pfam" id="PF00271">
    <property type="entry name" value="Helicase_C"/>
    <property type="match status" value="1"/>
</dbReference>
<evidence type="ECO:0000313" key="14">
    <source>
        <dbReference type="Proteomes" id="UP001213681"/>
    </source>
</evidence>
<dbReference type="InterPro" id="IPR049730">
    <property type="entry name" value="SNF2/RAD54-like_C"/>
</dbReference>
<protein>
    <submittedName>
        <fullName evidence="13">Uncharacterized protein</fullName>
    </submittedName>
</protein>
<name>A0AAD6BWA4_9EURO</name>
<dbReference type="GO" id="GO:0005634">
    <property type="term" value="C:nucleus"/>
    <property type="evidence" value="ECO:0007669"/>
    <property type="project" value="TreeGrafter"/>
</dbReference>
<dbReference type="SMART" id="SM00487">
    <property type="entry name" value="DEXDc"/>
    <property type="match status" value="1"/>
</dbReference>
<dbReference type="Gene3D" id="3.40.50.10810">
    <property type="entry name" value="Tandem AAA-ATPase domain"/>
    <property type="match status" value="1"/>
</dbReference>
<keyword evidence="2" id="KW-0479">Metal-binding</keyword>